<evidence type="ECO:0000313" key="3">
    <source>
        <dbReference type="Proteomes" id="UP001558652"/>
    </source>
</evidence>
<protein>
    <recommendedName>
        <fullName evidence="1">Amine oxidase domain-containing protein</fullName>
    </recommendedName>
</protein>
<gene>
    <name evidence="2" type="ORF">AAG570_009329</name>
</gene>
<proteinExistence type="predicted"/>
<dbReference type="PANTHER" id="PTHR10742:SF416">
    <property type="entry name" value="SPERMINE OXIDASE"/>
    <property type="match status" value="1"/>
</dbReference>
<dbReference type="SUPFAM" id="SSF51905">
    <property type="entry name" value="FAD/NAD(P)-binding domain"/>
    <property type="match status" value="1"/>
</dbReference>
<dbReference type="Gene3D" id="3.50.50.60">
    <property type="entry name" value="FAD/NAD(P)-binding domain"/>
    <property type="match status" value="1"/>
</dbReference>
<dbReference type="EMBL" id="JBFDAA010000004">
    <property type="protein sequence ID" value="KAL1137633.1"/>
    <property type="molecule type" value="Genomic_DNA"/>
</dbReference>
<dbReference type="AlphaFoldDB" id="A0ABD0Z9U6"/>
<dbReference type="Proteomes" id="UP001558652">
    <property type="component" value="Unassembled WGS sequence"/>
</dbReference>
<organism evidence="2 3">
    <name type="scientific">Ranatra chinensis</name>
    <dbReference type="NCBI Taxonomy" id="642074"/>
    <lineage>
        <taxon>Eukaryota</taxon>
        <taxon>Metazoa</taxon>
        <taxon>Ecdysozoa</taxon>
        <taxon>Arthropoda</taxon>
        <taxon>Hexapoda</taxon>
        <taxon>Insecta</taxon>
        <taxon>Pterygota</taxon>
        <taxon>Neoptera</taxon>
        <taxon>Paraneoptera</taxon>
        <taxon>Hemiptera</taxon>
        <taxon>Heteroptera</taxon>
        <taxon>Panheteroptera</taxon>
        <taxon>Nepomorpha</taxon>
        <taxon>Nepidae</taxon>
        <taxon>Ranatrinae</taxon>
        <taxon>Ranatra</taxon>
    </lineage>
</organism>
<comment type="caution">
    <text evidence="2">The sequence shown here is derived from an EMBL/GenBank/DDBJ whole genome shotgun (WGS) entry which is preliminary data.</text>
</comment>
<feature type="domain" description="Amine oxidase" evidence="1">
    <location>
        <begin position="64"/>
        <end position="507"/>
    </location>
</feature>
<dbReference type="SUPFAM" id="SSF54373">
    <property type="entry name" value="FAD-linked reductases, C-terminal domain"/>
    <property type="match status" value="1"/>
</dbReference>
<dbReference type="InterPro" id="IPR036188">
    <property type="entry name" value="FAD/NAD-bd_sf"/>
</dbReference>
<evidence type="ECO:0000259" key="1">
    <source>
        <dbReference type="Pfam" id="PF01593"/>
    </source>
</evidence>
<dbReference type="Pfam" id="PF01593">
    <property type="entry name" value="Amino_oxidase"/>
    <property type="match status" value="1"/>
</dbReference>
<evidence type="ECO:0000313" key="2">
    <source>
        <dbReference type="EMBL" id="KAL1137633.1"/>
    </source>
</evidence>
<dbReference type="InterPro" id="IPR050281">
    <property type="entry name" value="Flavin_monoamine_oxidase"/>
</dbReference>
<dbReference type="Gene3D" id="3.90.660.10">
    <property type="match status" value="1"/>
</dbReference>
<dbReference type="PANTHER" id="PTHR10742">
    <property type="entry name" value="FLAVIN MONOAMINE OXIDASE"/>
    <property type="match status" value="1"/>
</dbReference>
<name>A0ABD0Z9U6_9HEMI</name>
<dbReference type="InterPro" id="IPR002937">
    <property type="entry name" value="Amino_oxidase"/>
</dbReference>
<reference evidence="2 3" key="1">
    <citation type="submission" date="2024-07" db="EMBL/GenBank/DDBJ databases">
        <title>Chromosome-level genome assembly of the water stick insect Ranatra chinensis (Heteroptera: Nepidae).</title>
        <authorList>
            <person name="Liu X."/>
        </authorList>
    </citation>
    <scope>NUCLEOTIDE SEQUENCE [LARGE SCALE GENOMIC DNA]</scope>
    <source>
        <strain evidence="2">Cailab_2021Rc</strain>
        <tissue evidence="2">Muscle</tissue>
    </source>
</reference>
<accession>A0ABD0Z9U6</accession>
<keyword evidence="3" id="KW-1185">Reference proteome</keyword>
<sequence length="517" mass="55926">MVRAKDEGKSPEETTLVVTVQQEKIKKKHKLVHCCEQDVVLVKPPPDPLPPGPLPRVVIIGAGMAGLSAAQRLLSRGFNNFTVVEAKGRPGGRIHTCKMESGNSVELGAQYIEGGSVANPVWNLAGEEGLAGERQGARSALVLLAGRAVDASRVRKLVLKLKKEAAALFTSPHPPDTTLAEYFEDILRSGSDHYFRTQEKNDAPRILEGALAEMKAQWGVEDLRQMSASQYGSYVETPGGRLKLPRGVSGLLTPLLKPLDEGAIKYNKIVQTVEWIPNKYGSRALVRCCDGEELPADYVVVTVSLGVLKAQADRLFCPRLPHEKLSAVESLGYGCIDKIFFEYDRPFWTREGAAVLYISHPQDLTEIPGEDWSRGIGTVRVDSERTLEVTVAGRAATRALELNTDEEVAMQVTKTLRVAAGDGSLPCPSRMVRSEWTTDLAFGGARSFLAAGASVGDQCRLAAPVSPPRCPRAPPVLLFAGEATVPGQFGTLQAARISGVREADRIIEITLSHGCSF</sequence>